<feature type="compositionally biased region" description="Basic and acidic residues" evidence="5">
    <location>
        <begin position="87"/>
        <end position="103"/>
    </location>
</feature>
<feature type="compositionally biased region" description="Polar residues" evidence="5">
    <location>
        <begin position="1"/>
        <end position="12"/>
    </location>
</feature>
<dbReference type="EMBL" id="JBAFVH010000015">
    <property type="protein sequence ID" value="MFG1374679.1"/>
    <property type="molecule type" value="Genomic_DNA"/>
</dbReference>
<dbReference type="PANTHER" id="PTHR41286:SF1">
    <property type="entry name" value="HNH NUCLEASE YAJD-RELATED"/>
    <property type="match status" value="1"/>
</dbReference>
<organism evidence="7 8">
    <name type="scientific">Xanthobacter oligotrophicus</name>
    <dbReference type="NCBI Taxonomy" id="2607286"/>
    <lineage>
        <taxon>Bacteria</taxon>
        <taxon>Pseudomonadati</taxon>
        <taxon>Pseudomonadota</taxon>
        <taxon>Alphaproteobacteria</taxon>
        <taxon>Hyphomicrobiales</taxon>
        <taxon>Xanthobacteraceae</taxon>
        <taxon>Xanthobacter</taxon>
    </lineage>
</organism>
<feature type="compositionally biased region" description="Basic and acidic residues" evidence="5">
    <location>
        <begin position="39"/>
        <end position="51"/>
    </location>
</feature>
<evidence type="ECO:0000313" key="8">
    <source>
        <dbReference type="Proteomes" id="UP001604002"/>
    </source>
</evidence>
<dbReference type="CDD" id="cd00085">
    <property type="entry name" value="HNHc"/>
    <property type="match status" value="1"/>
</dbReference>
<evidence type="ECO:0000256" key="4">
    <source>
        <dbReference type="ARBA" id="ARBA00040194"/>
    </source>
</evidence>
<evidence type="ECO:0000256" key="2">
    <source>
        <dbReference type="ARBA" id="ARBA00022801"/>
    </source>
</evidence>
<evidence type="ECO:0000259" key="6">
    <source>
        <dbReference type="SMART" id="SM00507"/>
    </source>
</evidence>
<keyword evidence="1" id="KW-0540">Nuclease</keyword>
<feature type="domain" description="HNH nuclease" evidence="6">
    <location>
        <begin position="114"/>
        <end position="165"/>
    </location>
</feature>
<dbReference type="GO" id="GO:0004519">
    <property type="term" value="F:endonuclease activity"/>
    <property type="evidence" value="ECO:0007669"/>
    <property type="project" value="UniProtKB-KW"/>
</dbReference>
<evidence type="ECO:0000256" key="1">
    <source>
        <dbReference type="ARBA" id="ARBA00022722"/>
    </source>
</evidence>
<reference evidence="7 8" key="1">
    <citation type="submission" date="2024-02" db="EMBL/GenBank/DDBJ databases">
        <title>Expansion and revision of Xanthobacter and proposal of Roseixanthobacter gen. nov.</title>
        <authorList>
            <person name="Soltysiak M.P.M."/>
            <person name="Jalihal A."/>
            <person name="Ory A."/>
            <person name="Chrisophersen C."/>
            <person name="Lee A.D."/>
            <person name="Boulton J."/>
            <person name="Springer M."/>
        </authorList>
    </citation>
    <scope>NUCLEOTIDE SEQUENCE [LARGE SCALE GENOMIC DNA]</scope>
    <source>
        <strain evidence="7 8">23A</strain>
    </source>
</reference>
<sequence length="177" mass="20046">MRARSGQPNSGKLVSPAPTGRPETVGTRRARSRAPAAKLSDREGLTGEGHARRTSLPVTNMKRTDPMPMRAPRICGCGHKVASGERCPCERKRKAEADARRPTARERGYDSKWDVERRTFLQANPLCERCSAQATVVDHIEPHRGDKQLFWSRSNWQPLCRTCHDRWKQSHERRAAP</sequence>
<feature type="region of interest" description="Disordered" evidence="5">
    <location>
        <begin position="82"/>
        <end position="103"/>
    </location>
</feature>
<dbReference type="InterPro" id="IPR002711">
    <property type="entry name" value="HNH"/>
</dbReference>
<protein>
    <recommendedName>
        <fullName evidence="4">Putative HNH nuclease YajD</fullName>
    </recommendedName>
</protein>
<evidence type="ECO:0000313" key="7">
    <source>
        <dbReference type="EMBL" id="MFG1374679.1"/>
    </source>
</evidence>
<dbReference type="RefSeq" id="WP_393994296.1">
    <property type="nucleotide sequence ID" value="NZ_JBAFVH010000015.1"/>
</dbReference>
<dbReference type="SMART" id="SM00507">
    <property type="entry name" value="HNHc"/>
    <property type="match status" value="1"/>
</dbReference>
<feature type="region of interest" description="Disordered" evidence="5">
    <location>
        <begin position="1"/>
        <end position="67"/>
    </location>
</feature>
<accession>A0ABW7A3W1</accession>
<evidence type="ECO:0000256" key="3">
    <source>
        <dbReference type="ARBA" id="ARBA00038412"/>
    </source>
</evidence>
<name>A0ABW7A3W1_9HYPH</name>
<gene>
    <name evidence="7" type="ORF">V5F32_21085</name>
</gene>
<comment type="caution">
    <text evidence="7">The sequence shown here is derived from an EMBL/GenBank/DDBJ whole genome shotgun (WGS) entry which is preliminary data.</text>
</comment>
<evidence type="ECO:0000256" key="5">
    <source>
        <dbReference type="SAM" id="MobiDB-lite"/>
    </source>
</evidence>
<keyword evidence="7" id="KW-0255">Endonuclease</keyword>
<dbReference type="PANTHER" id="PTHR41286">
    <property type="entry name" value="HNH NUCLEASE YAJD-RELATED"/>
    <property type="match status" value="1"/>
</dbReference>
<dbReference type="InterPro" id="IPR003615">
    <property type="entry name" value="HNH_nuc"/>
</dbReference>
<dbReference type="Gene3D" id="1.10.30.50">
    <property type="match status" value="1"/>
</dbReference>
<keyword evidence="8" id="KW-1185">Reference proteome</keyword>
<comment type="similarity">
    <text evidence="3">Belongs to the HNH nuclease family.</text>
</comment>
<dbReference type="Pfam" id="PF01844">
    <property type="entry name" value="HNH"/>
    <property type="match status" value="1"/>
</dbReference>
<keyword evidence="2" id="KW-0378">Hydrolase</keyword>
<dbReference type="Proteomes" id="UP001604002">
    <property type="component" value="Unassembled WGS sequence"/>
</dbReference>
<proteinExistence type="inferred from homology"/>